<dbReference type="InterPro" id="IPR036737">
    <property type="entry name" value="OmpA-like_sf"/>
</dbReference>
<protein>
    <recommendedName>
        <fullName evidence="1">OmpA-like domain-containing protein</fullName>
    </recommendedName>
</protein>
<name>X0YAC6_9ZZZZ</name>
<accession>X0YAC6</accession>
<feature type="non-terminal residue" evidence="2">
    <location>
        <position position="1"/>
    </location>
</feature>
<dbReference type="InterPro" id="IPR006665">
    <property type="entry name" value="OmpA-like"/>
</dbReference>
<dbReference type="AlphaFoldDB" id="X0YAC6"/>
<proteinExistence type="predicted"/>
<organism evidence="2">
    <name type="scientific">marine sediment metagenome</name>
    <dbReference type="NCBI Taxonomy" id="412755"/>
    <lineage>
        <taxon>unclassified sequences</taxon>
        <taxon>metagenomes</taxon>
        <taxon>ecological metagenomes</taxon>
    </lineage>
</organism>
<dbReference type="Pfam" id="PF00691">
    <property type="entry name" value="OmpA"/>
    <property type="match status" value="1"/>
</dbReference>
<gene>
    <name evidence="2" type="ORF">S01H1_76469</name>
</gene>
<dbReference type="PRINTS" id="PR01023">
    <property type="entry name" value="NAFLGMOTY"/>
</dbReference>
<dbReference type="PANTHER" id="PTHR30329:SF21">
    <property type="entry name" value="LIPOPROTEIN YIAD-RELATED"/>
    <property type="match status" value="1"/>
</dbReference>
<dbReference type="SUPFAM" id="SSF103088">
    <property type="entry name" value="OmpA-like"/>
    <property type="match status" value="1"/>
</dbReference>
<dbReference type="EMBL" id="BARS01051321">
    <property type="protein sequence ID" value="GAG44247.1"/>
    <property type="molecule type" value="Genomic_DNA"/>
</dbReference>
<dbReference type="PROSITE" id="PS51123">
    <property type="entry name" value="OMPA_2"/>
    <property type="match status" value="1"/>
</dbReference>
<dbReference type="InterPro" id="IPR050330">
    <property type="entry name" value="Bact_OuterMem_StrucFunc"/>
</dbReference>
<evidence type="ECO:0000259" key="1">
    <source>
        <dbReference type="PROSITE" id="PS51123"/>
    </source>
</evidence>
<dbReference type="PANTHER" id="PTHR30329">
    <property type="entry name" value="STATOR ELEMENT OF FLAGELLAR MOTOR COMPLEX"/>
    <property type="match status" value="1"/>
</dbReference>
<feature type="domain" description="OmpA-like" evidence="1">
    <location>
        <begin position="1"/>
        <end position="64"/>
    </location>
</feature>
<dbReference type="Gene3D" id="3.30.1330.60">
    <property type="entry name" value="OmpA-like domain"/>
    <property type="match status" value="1"/>
</dbReference>
<reference evidence="2" key="1">
    <citation type="journal article" date="2014" name="Front. Microbiol.">
        <title>High frequency of phylogenetically diverse reductive dehalogenase-homologous genes in deep subseafloor sedimentary metagenomes.</title>
        <authorList>
            <person name="Kawai M."/>
            <person name="Futagami T."/>
            <person name="Toyoda A."/>
            <person name="Takaki Y."/>
            <person name="Nishi S."/>
            <person name="Hori S."/>
            <person name="Arai W."/>
            <person name="Tsubouchi T."/>
            <person name="Morono Y."/>
            <person name="Uchiyama I."/>
            <person name="Ito T."/>
            <person name="Fujiyama A."/>
            <person name="Inagaki F."/>
            <person name="Takami H."/>
        </authorList>
    </citation>
    <scope>NUCLEOTIDE SEQUENCE</scope>
    <source>
        <strain evidence="2">Expedition CK06-06</strain>
    </source>
</reference>
<comment type="caution">
    <text evidence="2">The sequence shown here is derived from an EMBL/GenBank/DDBJ whole genome shotgun (WGS) entry which is preliminary data.</text>
</comment>
<dbReference type="CDD" id="cd07185">
    <property type="entry name" value="OmpA_C-like"/>
    <property type="match status" value="1"/>
</dbReference>
<evidence type="ECO:0000313" key="2">
    <source>
        <dbReference type="EMBL" id="GAG44247.1"/>
    </source>
</evidence>
<sequence>RYASNWELSIARAASAVRYLQLQGVDAARLRAVGYGEFRPVADNDDPQTRERNRRLEIRLLPDDGTVLEQDLGVRR</sequence>